<gene>
    <name evidence="2" type="ORF">BGZ97_006577</name>
</gene>
<evidence type="ECO:0008006" key="4">
    <source>
        <dbReference type="Google" id="ProtNLM"/>
    </source>
</evidence>
<evidence type="ECO:0000313" key="3">
    <source>
        <dbReference type="Proteomes" id="UP000823405"/>
    </source>
</evidence>
<feature type="region of interest" description="Disordered" evidence="1">
    <location>
        <begin position="121"/>
        <end position="153"/>
    </location>
</feature>
<evidence type="ECO:0000256" key="1">
    <source>
        <dbReference type="SAM" id="MobiDB-lite"/>
    </source>
</evidence>
<organism evidence="2 3">
    <name type="scientific">Linnemannia gamsii</name>
    <dbReference type="NCBI Taxonomy" id="64522"/>
    <lineage>
        <taxon>Eukaryota</taxon>
        <taxon>Fungi</taxon>
        <taxon>Fungi incertae sedis</taxon>
        <taxon>Mucoromycota</taxon>
        <taxon>Mortierellomycotina</taxon>
        <taxon>Mortierellomycetes</taxon>
        <taxon>Mortierellales</taxon>
        <taxon>Mortierellaceae</taxon>
        <taxon>Linnemannia</taxon>
    </lineage>
</organism>
<proteinExistence type="predicted"/>
<dbReference type="Proteomes" id="UP000823405">
    <property type="component" value="Unassembled WGS sequence"/>
</dbReference>
<sequence>MYSTTPYEKVFDILELTTLIADGLTQHDLALCCCVNKSFFATFTPHLWHSITILHNDLIPKFQTPEARAGLLRNGHHIRVLRSQSVELLEPFLESGITCTNLVSLDTQIKFYAPLWRSRSTEGTQSWDPRSSAMRSKVRRGSVGTGQQQRPVPGFGYTDPAPASSAIGVFTAPSVLKLENIAPVPVSSVMFASSSVSALDAALPTPIIGSGNATLSGFGFGSTSISASGASLPASTSVFGGVTAPSALGFGYATSVSASSHLFDSSPFSTPTGPFGGAAGQRPKAVTEKSEIELILAAILERNPRL</sequence>
<evidence type="ECO:0000313" key="2">
    <source>
        <dbReference type="EMBL" id="KAG0289082.1"/>
    </source>
</evidence>
<keyword evidence="3" id="KW-1185">Reference proteome</keyword>
<protein>
    <recommendedName>
        <fullName evidence="4">F-box domain-containing protein</fullName>
    </recommendedName>
</protein>
<dbReference type="OrthoDB" id="2363618at2759"/>
<accession>A0A9P6QQR6</accession>
<comment type="caution">
    <text evidence="2">The sequence shown here is derived from an EMBL/GenBank/DDBJ whole genome shotgun (WGS) entry which is preliminary data.</text>
</comment>
<dbReference type="EMBL" id="JAAAIN010002917">
    <property type="protein sequence ID" value="KAG0289082.1"/>
    <property type="molecule type" value="Genomic_DNA"/>
</dbReference>
<feature type="non-terminal residue" evidence="2">
    <location>
        <position position="306"/>
    </location>
</feature>
<dbReference type="AlphaFoldDB" id="A0A9P6QQR6"/>
<name>A0A9P6QQR6_9FUNG</name>
<reference evidence="2" key="1">
    <citation type="journal article" date="2020" name="Fungal Divers.">
        <title>Resolving the Mortierellaceae phylogeny through synthesis of multi-gene phylogenetics and phylogenomics.</title>
        <authorList>
            <person name="Vandepol N."/>
            <person name="Liber J."/>
            <person name="Desiro A."/>
            <person name="Na H."/>
            <person name="Kennedy M."/>
            <person name="Barry K."/>
            <person name="Grigoriev I.V."/>
            <person name="Miller A.N."/>
            <person name="O'Donnell K."/>
            <person name="Stajich J.E."/>
            <person name="Bonito G."/>
        </authorList>
    </citation>
    <scope>NUCLEOTIDE SEQUENCE</scope>
    <source>
        <strain evidence="2">NVP60</strain>
    </source>
</reference>